<dbReference type="EMBL" id="REGN01001941">
    <property type="protein sequence ID" value="RNA31440.1"/>
    <property type="molecule type" value="Genomic_DNA"/>
</dbReference>
<dbReference type="AlphaFoldDB" id="A0A3M7S790"/>
<comment type="caution">
    <text evidence="1">The sequence shown here is derived from an EMBL/GenBank/DDBJ whole genome shotgun (WGS) entry which is preliminary data.</text>
</comment>
<organism evidence="1 2">
    <name type="scientific">Brachionus plicatilis</name>
    <name type="common">Marine rotifer</name>
    <name type="synonym">Brachionus muelleri</name>
    <dbReference type="NCBI Taxonomy" id="10195"/>
    <lineage>
        <taxon>Eukaryota</taxon>
        <taxon>Metazoa</taxon>
        <taxon>Spiralia</taxon>
        <taxon>Gnathifera</taxon>
        <taxon>Rotifera</taxon>
        <taxon>Eurotatoria</taxon>
        <taxon>Monogononta</taxon>
        <taxon>Pseudotrocha</taxon>
        <taxon>Ploima</taxon>
        <taxon>Brachionidae</taxon>
        <taxon>Brachionus</taxon>
    </lineage>
</organism>
<accession>A0A3M7S790</accession>
<sequence>MIKFDFFSFRFFKSYIKFEAFIQTVENYDNLNCNHEKYSIYQKTLFFPNLKKLNIHNDMKFNAKLYFHVNQTILRLIGTKMKNKYIVVVVVMRLQYRNIN</sequence>
<proteinExistence type="predicted"/>
<reference evidence="1 2" key="1">
    <citation type="journal article" date="2018" name="Sci. Rep.">
        <title>Genomic signatures of local adaptation to the degree of environmental predictability in rotifers.</title>
        <authorList>
            <person name="Franch-Gras L."/>
            <person name="Hahn C."/>
            <person name="Garcia-Roger E.M."/>
            <person name="Carmona M.J."/>
            <person name="Serra M."/>
            <person name="Gomez A."/>
        </authorList>
    </citation>
    <scope>NUCLEOTIDE SEQUENCE [LARGE SCALE GENOMIC DNA]</scope>
    <source>
        <strain evidence="1">HYR1</strain>
    </source>
</reference>
<keyword evidence="2" id="KW-1185">Reference proteome</keyword>
<protein>
    <submittedName>
        <fullName evidence="1">Uncharacterized protein</fullName>
    </submittedName>
</protein>
<evidence type="ECO:0000313" key="1">
    <source>
        <dbReference type="EMBL" id="RNA31440.1"/>
    </source>
</evidence>
<dbReference type="Proteomes" id="UP000276133">
    <property type="component" value="Unassembled WGS sequence"/>
</dbReference>
<gene>
    <name evidence="1" type="ORF">BpHYR1_010607</name>
</gene>
<evidence type="ECO:0000313" key="2">
    <source>
        <dbReference type="Proteomes" id="UP000276133"/>
    </source>
</evidence>
<name>A0A3M7S790_BRAPC</name>